<name>A0A4Q5IUN8_9ACTN</name>
<evidence type="ECO:0000313" key="2">
    <source>
        <dbReference type="EMBL" id="RYU09640.1"/>
    </source>
</evidence>
<organism evidence="2 3">
    <name type="scientific">Nocardioides iriomotensis</name>
    <dbReference type="NCBI Taxonomy" id="715784"/>
    <lineage>
        <taxon>Bacteria</taxon>
        <taxon>Bacillati</taxon>
        <taxon>Actinomycetota</taxon>
        <taxon>Actinomycetes</taxon>
        <taxon>Propionibacteriales</taxon>
        <taxon>Nocardioidaceae</taxon>
        <taxon>Nocardioides</taxon>
    </lineage>
</organism>
<sequence>MSKDTDPEETFAAIAEELYGVSPAEFTDARNGYAKELKAAGDKELSDRVKVLKKPSVAAWVVNMLVRHNAEEMTQVLDLGASLRAAQADLDGDALRELTKQRRQLVAAVAGKGRVLAKELGQKLSESVQRQVEDTLHAAMIDTDAEAAVRSGMLVDPLTPSGIGSVKAASAVADHTAMGRSARPLSEVTSSAAQRPNLTVVPEIDPEERERERRREERTAAKQELRTAQADLKVAQKELKQRDKRVSDLEAAALQVNGEIDELKRRLDELDARLERLDDQLGTATEERDDAAEDVAEAQSAVEEAQAEVDRLAD</sequence>
<dbReference type="RefSeq" id="WP_129989405.1">
    <property type="nucleotide sequence ID" value="NZ_SDPU01000035.1"/>
</dbReference>
<dbReference type="Proteomes" id="UP000291189">
    <property type="component" value="Unassembled WGS sequence"/>
</dbReference>
<gene>
    <name evidence="2" type="ORF">ETU37_21665</name>
</gene>
<proteinExistence type="predicted"/>
<accession>A0A4Q5IUN8</accession>
<dbReference type="EMBL" id="SDPU01000035">
    <property type="protein sequence ID" value="RYU09640.1"/>
    <property type="molecule type" value="Genomic_DNA"/>
</dbReference>
<dbReference type="OrthoDB" id="3541690at2"/>
<dbReference type="Gene3D" id="1.10.287.1490">
    <property type="match status" value="1"/>
</dbReference>
<feature type="compositionally biased region" description="Acidic residues" evidence="1">
    <location>
        <begin position="287"/>
        <end position="296"/>
    </location>
</feature>
<evidence type="ECO:0000256" key="1">
    <source>
        <dbReference type="SAM" id="MobiDB-lite"/>
    </source>
</evidence>
<feature type="region of interest" description="Disordered" evidence="1">
    <location>
        <begin position="180"/>
        <end position="224"/>
    </location>
</feature>
<reference evidence="2 3" key="1">
    <citation type="submission" date="2019-01" db="EMBL/GenBank/DDBJ databases">
        <title>Nocardioides guangzhouensis sp. nov., an actinobacterium isolated from soil.</title>
        <authorList>
            <person name="Fu Y."/>
            <person name="Cai Y."/>
            <person name="Lin Z."/>
            <person name="Chen P."/>
        </authorList>
    </citation>
    <scope>NUCLEOTIDE SEQUENCE [LARGE SCALE GENOMIC DNA]</scope>
    <source>
        <strain evidence="2 3">NBRC 105384</strain>
    </source>
</reference>
<feature type="compositionally biased region" description="Basic and acidic residues" evidence="1">
    <location>
        <begin position="208"/>
        <end position="224"/>
    </location>
</feature>
<keyword evidence="3" id="KW-1185">Reference proteome</keyword>
<feature type="compositionally biased region" description="Polar residues" evidence="1">
    <location>
        <begin position="187"/>
        <end position="197"/>
    </location>
</feature>
<dbReference type="AlphaFoldDB" id="A0A4Q5IUN8"/>
<feature type="region of interest" description="Disordered" evidence="1">
    <location>
        <begin position="278"/>
        <end position="314"/>
    </location>
</feature>
<protein>
    <submittedName>
        <fullName evidence="2">Uncharacterized protein</fullName>
    </submittedName>
</protein>
<evidence type="ECO:0000313" key="3">
    <source>
        <dbReference type="Proteomes" id="UP000291189"/>
    </source>
</evidence>
<comment type="caution">
    <text evidence="2">The sequence shown here is derived from an EMBL/GenBank/DDBJ whole genome shotgun (WGS) entry which is preliminary data.</text>
</comment>